<evidence type="ECO:0000256" key="1">
    <source>
        <dbReference type="SAM" id="SignalP"/>
    </source>
</evidence>
<dbReference type="EMBL" id="PDNC01000006">
    <property type="protein sequence ID" value="PGH09181.1"/>
    <property type="molecule type" value="Genomic_DNA"/>
</dbReference>
<accession>A0A2B7XK75</accession>
<feature type="domain" description="Deoxyribonuclease NucA/NucB" evidence="2">
    <location>
        <begin position="298"/>
        <end position="349"/>
    </location>
</feature>
<dbReference type="AlphaFoldDB" id="A0A2B7XK75"/>
<sequence length="531" mass="57323">MMPFRSCVYSLLLLCLTGLPVLAQDIADDGATYVKADGLGFSLNQVSGLEGTAPLQASPVGALGDAVLEKRQRYRCVPPTWIQCPNNPRKCRPPGAECCGMLYYYWPQTHHCCTDGSGSCRLGTYCCPKNCCPPGGRCGADGSCSTRITLTKTQSSIRTRTSAATITTASTRTRSSTSASATATRCAPSNRPGNIPEVKMRFKEKMIKVSDGKGGFKRICVDNREVMNSMCDGMKDFNGCISEDMQLKYEPDEKTRADNRGKKCPDGFCAPQNVDCDPSNPSKPCNQYYQFIDFPASQLSNNHAFQLTCDEFPFANSKEGGNPNRGTSICVPAWQQNTQGGYLSGIGKRTSGPDRSYVLKLVGWDCESRRPTSGVSTNCGGRTRREIETTSSRDVTGEDLWMDFAEPGENYLLLYIGDLPAGVYTYDLNLSTGSFSDVSIVDKYGEQHATIPGFNAQNGRQTISFNLTYGAPGLALMGVTRDTNISMAYNATGRTGADAEPKSVAVGNAELGFGLFALPAAVAFGMAVVWL</sequence>
<dbReference type="Proteomes" id="UP000224080">
    <property type="component" value="Unassembled WGS sequence"/>
</dbReference>
<proteinExistence type="predicted"/>
<evidence type="ECO:0000313" key="3">
    <source>
        <dbReference type="EMBL" id="PGH09181.1"/>
    </source>
</evidence>
<dbReference type="InterPro" id="IPR029476">
    <property type="entry name" value="DNase_NucA_NucB"/>
</dbReference>
<feature type="signal peptide" evidence="1">
    <location>
        <begin position="1"/>
        <end position="23"/>
    </location>
</feature>
<evidence type="ECO:0000313" key="4">
    <source>
        <dbReference type="Proteomes" id="UP000224080"/>
    </source>
</evidence>
<feature type="chain" id="PRO_5012496432" description="Deoxyribonuclease NucA/NucB domain-containing protein" evidence="1">
    <location>
        <begin position="24"/>
        <end position="531"/>
    </location>
</feature>
<comment type="caution">
    <text evidence="3">The sequence shown here is derived from an EMBL/GenBank/DDBJ whole genome shotgun (WGS) entry which is preliminary data.</text>
</comment>
<dbReference type="Pfam" id="PF14040">
    <property type="entry name" value="DNase_NucA_NucB"/>
    <property type="match status" value="1"/>
</dbReference>
<protein>
    <recommendedName>
        <fullName evidence="2">Deoxyribonuclease NucA/NucB domain-containing protein</fullName>
    </recommendedName>
</protein>
<organism evidence="3 4">
    <name type="scientific">Blastomyces parvus</name>
    <dbReference type="NCBI Taxonomy" id="2060905"/>
    <lineage>
        <taxon>Eukaryota</taxon>
        <taxon>Fungi</taxon>
        <taxon>Dikarya</taxon>
        <taxon>Ascomycota</taxon>
        <taxon>Pezizomycotina</taxon>
        <taxon>Eurotiomycetes</taxon>
        <taxon>Eurotiomycetidae</taxon>
        <taxon>Onygenales</taxon>
        <taxon>Ajellomycetaceae</taxon>
        <taxon>Blastomyces</taxon>
    </lineage>
</organism>
<gene>
    <name evidence="3" type="ORF">GX51_00935</name>
</gene>
<evidence type="ECO:0000259" key="2">
    <source>
        <dbReference type="Pfam" id="PF14040"/>
    </source>
</evidence>
<keyword evidence="1" id="KW-0732">Signal</keyword>
<reference evidence="3 4" key="1">
    <citation type="submission" date="2017-10" db="EMBL/GenBank/DDBJ databases">
        <title>Comparative genomics in systemic dimorphic fungi from Ajellomycetaceae.</title>
        <authorList>
            <person name="Munoz J.F."/>
            <person name="Mcewen J.G."/>
            <person name="Clay O.K."/>
            <person name="Cuomo C.A."/>
        </authorList>
    </citation>
    <scope>NUCLEOTIDE SEQUENCE [LARGE SCALE GENOMIC DNA]</scope>
    <source>
        <strain evidence="3 4">UAMH130</strain>
    </source>
</reference>
<keyword evidence="4" id="KW-1185">Reference proteome</keyword>
<name>A0A2B7XK75_9EURO</name>
<dbReference type="OrthoDB" id="2748312at2759"/>